<keyword evidence="1" id="KW-0346">Stress response</keyword>
<evidence type="ECO:0000313" key="6">
    <source>
        <dbReference type="Proteomes" id="UP000822688"/>
    </source>
</evidence>
<keyword evidence="6" id="KW-1185">Reference proteome</keyword>
<dbReference type="Gene3D" id="2.60.40.790">
    <property type="match status" value="1"/>
</dbReference>
<evidence type="ECO:0000256" key="2">
    <source>
        <dbReference type="PROSITE-ProRule" id="PRU00285"/>
    </source>
</evidence>
<dbReference type="InterPro" id="IPR031107">
    <property type="entry name" value="Small_HSP"/>
</dbReference>
<sequence length="156" mass="17559">MALSLFGRQGHDILDSLTSGTVWDPFEGFSVLENSPSRQFARDAHAVANTQIDWRETPDAHIFKADLPGLTKEEVKVQVVEGKTLEIGGARKKEEVQKGDTWHRVERAQGSFMRRFRLPENTSVDEIKAQVQDGVLTVTIPKLQKPKPQVRQIEIA</sequence>
<evidence type="ECO:0000313" key="5">
    <source>
        <dbReference type="EMBL" id="KAG0569683.1"/>
    </source>
</evidence>
<dbReference type="Proteomes" id="UP000822688">
    <property type="component" value="Chromosome 6"/>
</dbReference>
<dbReference type="EMBL" id="CM026427">
    <property type="protein sequence ID" value="KAG0569683.1"/>
    <property type="molecule type" value="Genomic_DNA"/>
</dbReference>
<dbReference type="PROSITE" id="PS01031">
    <property type="entry name" value="SHSP"/>
    <property type="match status" value="1"/>
</dbReference>
<feature type="domain" description="SHSP" evidence="4">
    <location>
        <begin position="43"/>
        <end position="156"/>
    </location>
</feature>
<dbReference type="FunFam" id="2.60.40.790:FF:000009">
    <property type="entry name" value="17.6 kDa class I heat shock protein-like"/>
    <property type="match status" value="1"/>
</dbReference>
<gene>
    <name evidence="5" type="ORF">KC19_6G107500</name>
</gene>
<accession>A0A8T0HDR9</accession>
<dbReference type="Pfam" id="PF00011">
    <property type="entry name" value="HSP20"/>
    <property type="match status" value="1"/>
</dbReference>
<dbReference type="SUPFAM" id="SSF49764">
    <property type="entry name" value="HSP20-like chaperones"/>
    <property type="match status" value="1"/>
</dbReference>
<dbReference type="PANTHER" id="PTHR11527">
    <property type="entry name" value="HEAT-SHOCK PROTEIN 20 FAMILY MEMBER"/>
    <property type="match status" value="1"/>
</dbReference>
<reference evidence="5 6" key="1">
    <citation type="submission" date="2020-06" db="EMBL/GenBank/DDBJ databases">
        <title>WGS assembly of Ceratodon purpureus strain R40.</title>
        <authorList>
            <person name="Carey S.B."/>
            <person name="Jenkins J."/>
            <person name="Shu S."/>
            <person name="Lovell J.T."/>
            <person name="Sreedasyam A."/>
            <person name="Maumus F."/>
            <person name="Tiley G.P."/>
            <person name="Fernandez-Pozo N."/>
            <person name="Barry K."/>
            <person name="Chen C."/>
            <person name="Wang M."/>
            <person name="Lipzen A."/>
            <person name="Daum C."/>
            <person name="Saski C.A."/>
            <person name="Payton A.C."/>
            <person name="Mcbreen J.C."/>
            <person name="Conrad R.E."/>
            <person name="Kollar L.M."/>
            <person name="Olsson S."/>
            <person name="Huttunen S."/>
            <person name="Landis J.B."/>
            <person name="Wickett N.J."/>
            <person name="Johnson M.G."/>
            <person name="Rensing S.A."/>
            <person name="Grimwood J."/>
            <person name="Schmutz J."/>
            <person name="Mcdaniel S.F."/>
        </authorList>
    </citation>
    <scope>NUCLEOTIDE SEQUENCE [LARGE SCALE GENOMIC DNA]</scope>
    <source>
        <strain evidence="5 6">R40</strain>
    </source>
</reference>
<dbReference type="InterPro" id="IPR002068">
    <property type="entry name" value="A-crystallin/Hsp20_dom"/>
</dbReference>
<comment type="caution">
    <text evidence="5">The sequence shown here is derived from an EMBL/GenBank/DDBJ whole genome shotgun (WGS) entry which is preliminary data.</text>
</comment>
<dbReference type="CDD" id="cd06472">
    <property type="entry name" value="ACD_ScHsp26_like"/>
    <property type="match status" value="1"/>
</dbReference>
<protein>
    <recommendedName>
        <fullName evidence="4">SHSP domain-containing protein</fullName>
    </recommendedName>
</protein>
<proteinExistence type="inferred from homology"/>
<evidence type="ECO:0000259" key="4">
    <source>
        <dbReference type="PROSITE" id="PS01031"/>
    </source>
</evidence>
<evidence type="ECO:0000256" key="1">
    <source>
        <dbReference type="ARBA" id="ARBA00023016"/>
    </source>
</evidence>
<comment type="similarity">
    <text evidence="2 3">Belongs to the small heat shock protein (HSP20) family.</text>
</comment>
<organism evidence="5 6">
    <name type="scientific">Ceratodon purpureus</name>
    <name type="common">Fire moss</name>
    <name type="synonym">Dicranum purpureum</name>
    <dbReference type="NCBI Taxonomy" id="3225"/>
    <lineage>
        <taxon>Eukaryota</taxon>
        <taxon>Viridiplantae</taxon>
        <taxon>Streptophyta</taxon>
        <taxon>Embryophyta</taxon>
        <taxon>Bryophyta</taxon>
        <taxon>Bryophytina</taxon>
        <taxon>Bryopsida</taxon>
        <taxon>Dicranidae</taxon>
        <taxon>Pseudoditrichales</taxon>
        <taxon>Ditrichaceae</taxon>
        <taxon>Ceratodon</taxon>
    </lineage>
</organism>
<dbReference type="InterPro" id="IPR008978">
    <property type="entry name" value="HSP20-like_chaperone"/>
</dbReference>
<name>A0A8T0HDR9_CERPU</name>
<dbReference type="AlphaFoldDB" id="A0A8T0HDR9"/>
<evidence type="ECO:0000256" key="3">
    <source>
        <dbReference type="RuleBase" id="RU003616"/>
    </source>
</evidence>